<dbReference type="GO" id="GO:0043565">
    <property type="term" value="F:sequence-specific DNA binding"/>
    <property type="evidence" value="ECO:0007669"/>
    <property type="project" value="InterPro"/>
</dbReference>
<dbReference type="Proteomes" id="UP000464577">
    <property type="component" value="Chromosome"/>
</dbReference>
<evidence type="ECO:0000313" key="6">
    <source>
        <dbReference type="Proteomes" id="UP000464577"/>
    </source>
</evidence>
<dbReference type="KEGG" id="senf:GJR95_12050"/>
<dbReference type="RefSeq" id="WP_162386105.1">
    <property type="nucleotide sequence ID" value="NZ_CP045997.1"/>
</dbReference>
<reference evidence="5 6" key="1">
    <citation type="submission" date="2019-11" db="EMBL/GenBank/DDBJ databases">
        <title>Spirosoma endbachense sp. nov., isolated from a natural salt meadow.</title>
        <authorList>
            <person name="Rojas J."/>
            <person name="Ambika Manirajan B."/>
            <person name="Ratering S."/>
            <person name="Suarez C."/>
            <person name="Geissler-Plaum R."/>
            <person name="Schnell S."/>
        </authorList>
    </citation>
    <scope>NUCLEOTIDE SEQUENCE [LARGE SCALE GENOMIC DNA]</scope>
    <source>
        <strain evidence="5 6">I-24</strain>
    </source>
</reference>
<keyword evidence="6" id="KW-1185">Reference proteome</keyword>
<dbReference type="InterPro" id="IPR018060">
    <property type="entry name" value="HTH_AraC"/>
</dbReference>
<dbReference type="Pfam" id="PF12833">
    <property type="entry name" value="HTH_18"/>
    <property type="match status" value="1"/>
</dbReference>
<dbReference type="SMART" id="SM00342">
    <property type="entry name" value="HTH_ARAC"/>
    <property type="match status" value="1"/>
</dbReference>
<accession>A0A6P1VSM9</accession>
<dbReference type="PANTHER" id="PTHR46796">
    <property type="entry name" value="HTH-TYPE TRANSCRIPTIONAL ACTIVATOR RHAS-RELATED"/>
    <property type="match status" value="1"/>
</dbReference>
<dbReference type="PROSITE" id="PS01124">
    <property type="entry name" value="HTH_ARAC_FAMILY_2"/>
    <property type="match status" value="1"/>
</dbReference>
<evidence type="ECO:0000313" key="5">
    <source>
        <dbReference type="EMBL" id="QHV95695.1"/>
    </source>
</evidence>
<dbReference type="Pfam" id="PF20240">
    <property type="entry name" value="DUF6597"/>
    <property type="match status" value="1"/>
</dbReference>
<evidence type="ECO:0000256" key="1">
    <source>
        <dbReference type="ARBA" id="ARBA00023015"/>
    </source>
</evidence>
<evidence type="ECO:0000259" key="4">
    <source>
        <dbReference type="PROSITE" id="PS01124"/>
    </source>
</evidence>
<protein>
    <submittedName>
        <fullName evidence="5">Helix-turn-helix domain-containing protein</fullName>
    </submittedName>
</protein>
<name>A0A6P1VSM9_9BACT</name>
<dbReference type="AlphaFoldDB" id="A0A6P1VSM9"/>
<dbReference type="Gene3D" id="1.10.10.60">
    <property type="entry name" value="Homeodomain-like"/>
    <property type="match status" value="1"/>
</dbReference>
<dbReference type="EMBL" id="CP045997">
    <property type="protein sequence ID" value="QHV95695.1"/>
    <property type="molecule type" value="Genomic_DNA"/>
</dbReference>
<gene>
    <name evidence="5" type="ORF">GJR95_12050</name>
</gene>
<feature type="domain" description="HTH araC/xylS-type" evidence="4">
    <location>
        <begin position="164"/>
        <end position="262"/>
    </location>
</feature>
<sequence length="282" mass="32431">MICKRIKPASFVGNYVKEYLLLHMAFDPTVAAPVKAYPTNPEEGITFQILGNLFAESPELKSGNKPAKTYVFGQPDSRQNFHLPHEFKMVHVRFQPGGLFHLARIPMNELVHQQIDAEVIFGSAIKEVNDRLANAPDYESIPPILDTFFARKIAQIKHTSRPIDQIGRLILANPQRFNLAWVADQACLSVRQFENLFVRQIGITPKYYARICRFYQAYELKEFYPDLDWLSVAIQTGYTDYQHLVKDFKQFAGTAPNALIRESNQNPERRLKIADTFHFRGV</sequence>
<evidence type="ECO:0000256" key="2">
    <source>
        <dbReference type="ARBA" id="ARBA00023125"/>
    </source>
</evidence>
<dbReference type="InterPro" id="IPR046532">
    <property type="entry name" value="DUF6597"/>
</dbReference>
<keyword evidence="3" id="KW-0804">Transcription</keyword>
<dbReference type="GO" id="GO:0003700">
    <property type="term" value="F:DNA-binding transcription factor activity"/>
    <property type="evidence" value="ECO:0007669"/>
    <property type="project" value="InterPro"/>
</dbReference>
<dbReference type="PANTHER" id="PTHR46796:SF13">
    <property type="entry name" value="HTH-TYPE TRANSCRIPTIONAL ACTIVATOR RHAS"/>
    <property type="match status" value="1"/>
</dbReference>
<proteinExistence type="predicted"/>
<dbReference type="InterPro" id="IPR050204">
    <property type="entry name" value="AraC_XylS_family_regulators"/>
</dbReference>
<keyword evidence="2" id="KW-0238">DNA-binding</keyword>
<keyword evidence="1" id="KW-0805">Transcription regulation</keyword>
<evidence type="ECO:0000256" key="3">
    <source>
        <dbReference type="ARBA" id="ARBA00023163"/>
    </source>
</evidence>
<organism evidence="5 6">
    <name type="scientific">Spirosoma endbachense</name>
    <dbReference type="NCBI Taxonomy" id="2666025"/>
    <lineage>
        <taxon>Bacteria</taxon>
        <taxon>Pseudomonadati</taxon>
        <taxon>Bacteroidota</taxon>
        <taxon>Cytophagia</taxon>
        <taxon>Cytophagales</taxon>
        <taxon>Cytophagaceae</taxon>
        <taxon>Spirosoma</taxon>
    </lineage>
</organism>